<reference evidence="1 2" key="1">
    <citation type="submission" date="2019-12" db="EMBL/GenBank/DDBJ databases">
        <authorList>
            <person name="Li J."/>
        </authorList>
    </citation>
    <scope>NUCLEOTIDE SEQUENCE [LARGE SCALE GENOMIC DNA]</scope>
    <source>
        <strain evidence="1 2">HL2-2</strain>
    </source>
</reference>
<evidence type="ECO:0000313" key="2">
    <source>
        <dbReference type="Proteomes" id="UP000478208"/>
    </source>
</evidence>
<organism evidence="1 2">
    <name type="scientific">Winogradskyella endarachnes</name>
    <dbReference type="NCBI Taxonomy" id="2681965"/>
    <lineage>
        <taxon>Bacteria</taxon>
        <taxon>Pseudomonadati</taxon>
        <taxon>Bacteroidota</taxon>
        <taxon>Flavobacteriia</taxon>
        <taxon>Flavobacteriales</taxon>
        <taxon>Flavobacteriaceae</taxon>
        <taxon>Winogradskyella</taxon>
    </lineage>
</organism>
<dbReference type="AlphaFoldDB" id="A0A6L6UCG8"/>
<accession>A0A6L6UCG8</accession>
<dbReference type="EMBL" id="WOWS01000003">
    <property type="protein sequence ID" value="MUU78454.1"/>
    <property type="molecule type" value="Genomic_DNA"/>
</dbReference>
<proteinExistence type="predicted"/>
<comment type="caution">
    <text evidence="1">The sequence shown here is derived from an EMBL/GenBank/DDBJ whole genome shotgun (WGS) entry which is preliminary data.</text>
</comment>
<dbReference type="Proteomes" id="UP000478208">
    <property type="component" value="Unassembled WGS sequence"/>
</dbReference>
<dbReference type="RefSeq" id="WP_157363356.1">
    <property type="nucleotide sequence ID" value="NZ_WOWS01000003.1"/>
</dbReference>
<sequence length="564" mass="66906">MIKIIQRLEFEDVFPEEEKQEVLFYLKNISRETLLKSIGFFNTNNLPNFDNFFSSPEIAKDIYDRIVDYSKKNGIKNKPETVSKHASLKLSELILSNRKELLEDNENSSIDEDEINLFKAFLVVNREINKNQNLESTSNSNFEKLVDFSVIFNFPLSDLAIFENDDLEFLKLIYTTLVKVEFLFDFLNSEPEFENLKAHLIASFNTDNEEDFFKEMKYLFGKLLELKTSNNYIFKVEDENSEKFLTSMTSDDILTDEDFTYIKINPIYKIEEHTYSIVNYFYVIDKFYRSSKFKIKEIYESDSDLKSKYGNFFNFFNKEFSENFLMKKVLDEIFHKPYFTKKPESDTELPGEPDYYLRHNNNIFVFENKDVLIAKAVKASADIEKINETLKIKFLGDENHKVGIGQLINTIEEILEKKFRFDSYVNSKNNLKIYPILLVHDRIFQTLGINYRLNSWYLESLEERLSDKFNLSNIKSLTVIDIDTIILWSPYLKEKDKRFKDILDSHLNKLNSKFKINTPNYEYGMELANKRLTDKITPITYRNIPYNLPTELFIDKFRGVLKEE</sequence>
<keyword evidence="2" id="KW-1185">Reference proteome</keyword>
<gene>
    <name evidence="1" type="ORF">GN138_08365</name>
</gene>
<protein>
    <submittedName>
        <fullName evidence="1">Uncharacterized protein</fullName>
    </submittedName>
</protein>
<name>A0A6L6UCG8_9FLAO</name>
<evidence type="ECO:0000313" key="1">
    <source>
        <dbReference type="EMBL" id="MUU78454.1"/>
    </source>
</evidence>